<dbReference type="Pfam" id="PF03782">
    <property type="entry name" value="AMOP"/>
    <property type="match status" value="1"/>
</dbReference>
<evidence type="ECO:0000313" key="3">
    <source>
        <dbReference type="WBParaSite" id="nRc.2.0.1.t18078-RA"/>
    </source>
</evidence>
<accession>A0A915IVI1</accession>
<feature type="domain" description="AMOP" evidence="1">
    <location>
        <begin position="8"/>
        <end position="67"/>
    </location>
</feature>
<proteinExistence type="predicted"/>
<keyword evidence="2" id="KW-1185">Reference proteome</keyword>
<name>A0A915IVI1_ROMCU</name>
<dbReference type="WBParaSite" id="nRc.2.0.1.t18078-RA">
    <property type="protein sequence ID" value="nRc.2.0.1.t18078-RA"/>
    <property type="gene ID" value="nRc.2.0.1.g18078"/>
</dbReference>
<evidence type="ECO:0000259" key="1">
    <source>
        <dbReference type="Pfam" id="PF03782"/>
    </source>
</evidence>
<organism evidence="2 3">
    <name type="scientific">Romanomermis culicivorax</name>
    <name type="common">Nematode worm</name>
    <dbReference type="NCBI Taxonomy" id="13658"/>
    <lineage>
        <taxon>Eukaryota</taxon>
        <taxon>Metazoa</taxon>
        <taxon>Ecdysozoa</taxon>
        <taxon>Nematoda</taxon>
        <taxon>Enoplea</taxon>
        <taxon>Dorylaimia</taxon>
        <taxon>Mermithida</taxon>
        <taxon>Mermithoidea</taxon>
        <taxon>Mermithidae</taxon>
        <taxon>Romanomermis</taxon>
    </lineage>
</organism>
<dbReference type="InterPro" id="IPR005533">
    <property type="entry name" value="AMOP_dom"/>
</dbReference>
<dbReference type="Proteomes" id="UP000887565">
    <property type="component" value="Unplaced"/>
</dbReference>
<dbReference type="AlphaFoldDB" id="A0A915IVI1"/>
<sequence>MKSPISLLSRVAGASQTCCYDFNGWLIFSQDYEYHPDYVKYGSAGTSHRAHPWGGYVFKKPPYVPSCWTLKNNTDVQATVITGVAVQNNDSSFFQFFARKQHRRWRYALDVLVDGAEWHTDDVNKKQSHFVRATLFSPHLNRNQSDLTLLFPSGVGVRVLEMDGHMQVIVALPPEFNETAVVSGCSILIWIFKFCDGVLNDVNTKWPRPLNVYFKLSKVMKWP</sequence>
<reference evidence="3" key="1">
    <citation type="submission" date="2022-11" db="UniProtKB">
        <authorList>
            <consortium name="WormBaseParasite"/>
        </authorList>
    </citation>
    <scope>IDENTIFICATION</scope>
</reference>
<protein>
    <submittedName>
        <fullName evidence="3">AMOP domain-containing protein</fullName>
    </submittedName>
</protein>
<evidence type="ECO:0000313" key="2">
    <source>
        <dbReference type="Proteomes" id="UP000887565"/>
    </source>
</evidence>